<protein>
    <submittedName>
        <fullName evidence="1">Gfo/Idh/MocA family oxidoreductase</fullName>
    </submittedName>
</protein>
<dbReference type="RefSeq" id="WP_180942560.1">
    <property type="nucleotide sequence ID" value="NZ_CP041241.1"/>
</dbReference>
<evidence type="ECO:0000313" key="2">
    <source>
        <dbReference type="Proteomes" id="UP000510721"/>
    </source>
</evidence>
<dbReference type="InterPro" id="IPR051450">
    <property type="entry name" value="Gfo/Idh/MocA_Oxidoreductases"/>
</dbReference>
<dbReference type="AlphaFoldDB" id="A0A859R414"/>
<dbReference type="GO" id="GO:0000166">
    <property type="term" value="F:nucleotide binding"/>
    <property type="evidence" value="ECO:0007669"/>
    <property type="project" value="InterPro"/>
</dbReference>
<keyword evidence="1" id="KW-0614">Plasmid</keyword>
<dbReference type="Gene3D" id="3.40.50.720">
    <property type="entry name" value="NAD(P)-binding Rossmann-like Domain"/>
    <property type="match status" value="1"/>
</dbReference>
<gene>
    <name evidence="1" type="ORF">FKV68_30670</name>
</gene>
<dbReference type="InterPro" id="IPR000683">
    <property type="entry name" value="Gfo/Idh/MocA-like_OxRdtase_N"/>
</dbReference>
<dbReference type="SUPFAM" id="SSF51735">
    <property type="entry name" value="NAD(P)-binding Rossmann-fold domains"/>
    <property type="match status" value="1"/>
</dbReference>
<dbReference type="PANTHER" id="PTHR43377">
    <property type="entry name" value="BILIVERDIN REDUCTASE A"/>
    <property type="match status" value="1"/>
</dbReference>
<dbReference type="Pfam" id="PF01408">
    <property type="entry name" value="GFO_IDH_MocA"/>
    <property type="match status" value="1"/>
</dbReference>
<dbReference type="InterPro" id="IPR036291">
    <property type="entry name" value="NAD(P)-bd_dom_sf"/>
</dbReference>
<keyword evidence="2" id="KW-1185">Reference proteome</keyword>
<organism evidence="1 2">
    <name type="scientific">Sinorhizobium mexicanum</name>
    <dbReference type="NCBI Taxonomy" id="375549"/>
    <lineage>
        <taxon>Bacteria</taxon>
        <taxon>Pseudomonadati</taxon>
        <taxon>Pseudomonadota</taxon>
        <taxon>Alphaproteobacteria</taxon>
        <taxon>Hyphomicrobiales</taxon>
        <taxon>Rhizobiaceae</taxon>
        <taxon>Sinorhizobium/Ensifer group</taxon>
        <taxon>Sinorhizobium</taxon>
    </lineage>
</organism>
<dbReference type="PANTHER" id="PTHR43377:SF1">
    <property type="entry name" value="BILIVERDIN REDUCTASE A"/>
    <property type="match status" value="1"/>
</dbReference>
<dbReference type="KEGG" id="emx:FKV68_30670"/>
<dbReference type="EMBL" id="CP041241">
    <property type="protein sequence ID" value="QLL65661.1"/>
    <property type="molecule type" value="Genomic_DNA"/>
</dbReference>
<name>A0A859R414_9HYPH</name>
<sequence>MSDQLKRIILAGCGGMAAAYAKVLRQIEQPFVVLGRSQAGAEKFAAEWDVTVGHGPHEEQLASLEPLPAAAIVAVSAASLAEVTKALIKFGCRRILIEKPAAMNPAAVADLARLAERHDVDAYVAYNRRFYSSVSRAQSLIAEDGGALSLKFDFTEATRRIEAIGKSATELEGWFFGNSTHVVDLAFFLAGEPRELQAQSCGALPWHPTGAIFSGHGVTNRDAIFSYHANWLAPGRWGVEIMTRHRRLVLQPMEQLFRQDHNTFNLEQMSLDDELDRLYKPGIYRQTRAFLAAEPDERLLPLAKHASLFAVYATIRDGGVYSTSQGTTTE</sequence>
<reference evidence="1 2" key="1">
    <citation type="submission" date="2019-06" db="EMBL/GenBank/DDBJ databases">
        <title>Complete genome sequence of Ensifer mexicanus ITTG R7 isolated from nodules of Acacia angustissima (Mill.) Kuntze.</title>
        <authorList>
            <person name="Rincon-Rosales R."/>
            <person name="Rogel M.A."/>
            <person name="Guerrero G."/>
            <person name="Rincon-Molina C.I."/>
            <person name="Lopez-Lopez A."/>
            <person name="Martinez-Romero E."/>
        </authorList>
    </citation>
    <scope>NUCLEOTIDE SEQUENCE [LARGE SCALE GENOMIC DNA]</scope>
    <source>
        <strain evidence="1 2">ITTG R7</strain>
        <plasmid evidence="2">pemeittgr7c</plasmid>
    </source>
</reference>
<dbReference type="Gene3D" id="3.30.360.10">
    <property type="entry name" value="Dihydrodipicolinate Reductase, domain 2"/>
    <property type="match status" value="1"/>
</dbReference>
<geneLocation type="plasmid" evidence="2">
    <name>pemeittgr7c</name>
</geneLocation>
<accession>A0A859R414</accession>
<evidence type="ECO:0000313" key="1">
    <source>
        <dbReference type="EMBL" id="QLL65661.1"/>
    </source>
</evidence>
<dbReference type="Proteomes" id="UP000510721">
    <property type="component" value="Plasmid pEmeITTGR7c"/>
</dbReference>
<proteinExistence type="predicted"/>